<evidence type="ECO:0000313" key="2">
    <source>
        <dbReference type="EMBL" id="NIK61050.1"/>
    </source>
</evidence>
<organism evidence="2 3">
    <name type="scientific">Kribbella shirazensis</name>
    <dbReference type="NCBI Taxonomy" id="1105143"/>
    <lineage>
        <taxon>Bacteria</taxon>
        <taxon>Bacillati</taxon>
        <taxon>Actinomycetota</taxon>
        <taxon>Actinomycetes</taxon>
        <taxon>Propionibacteriales</taxon>
        <taxon>Kribbellaceae</taxon>
        <taxon>Kribbella</taxon>
    </lineage>
</organism>
<feature type="compositionally biased region" description="Basic and acidic residues" evidence="1">
    <location>
        <begin position="14"/>
        <end position="32"/>
    </location>
</feature>
<comment type="caution">
    <text evidence="2">The sequence shown here is derived from an EMBL/GenBank/DDBJ whole genome shotgun (WGS) entry which is preliminary data.</text>
</comment>
<reference evidence="2 3" key="1">
    <citation type="submission" date="2020-03" db="EMBL/GenBank/DDBJ databases">
        <title>Sequencing the genomes of 1000 actinobacteria strains.</title>
        <authorList>
            <person name="Klenk H.-P."/>
        </authorList>
    </citation>
    <scope>NUCLEOTIDE SEQUENCE [LARGE SCALE GENOMIC DNA]</scope>
    <source>
        <strain evidence="2 3">DSM 45490</strain>
    </source>
</reference>
<keyword evidence="3" id="KW-1185">Reference proteome</keyword>
<gene>
    <name evidence="2" type="ORF">BJY22_006767</name>
</gene>
<sequence length="140" mass="15427">MATTKKKSYDGFTEEERGAMKERAKELKGKENPAEAQAAKIAAMPDADREIAERLNELIPQVAPDLTPKLYYGMAGWARNGKVVCFFQDAAKFKTPYATFGFNPPVVLDDGDFWPTAYALIKLTPAVEKKIVALVKKAVG</sequence>
<accession>A0A7X5VGW5</accession>
<protein>
    <submittedName>
        <fullName evidence="2">Uncharacterized protein YdhG (YjbR/CyaY superfamily)</fullName>
    </submittedName>
</protein>
<dbReference type="AlphaFoldDB" id="A0A7X5VGW5"/>
<proteinExistence type="predicted"/>
<dbReference type="Gene3D" id="3.90.1150.200">
    <property type="match status" value="1"/>
</dbReference>
<evidence type="ECO:0000313" key="3">
    <source>
        <dbReference type="Proteomes" id="UP000555407"/>
    </source>
</evidence>
<feature type="region of interest" description="Disordered" evidence="1">
    <location>
        <begin position="1"/>
        <end position="32"/>
    </location>
</feature>
<dbReference type="SUPFAM" id="SSF159888">
    <property type="entry name" value="YdhG-like"/>
    <property type="match status" value="1"/>
</dbReference>
<dbReference type="RefSeq" id="WP_167215144.1">
    <property type="nucleotide sequence ID" value="NZ_JAASRO010000001.1"/>
</dbReference>
<dbReference type="EMBL" id="JAASRO010000001">
    <property type="protein sequence ID" value="NIK61050.1"/>
    <property type="molecule type" value="Genomic_DNA"/>
</dbReference>
<dbReference type="Proteomes" id="UP000555407">
    <property type="component" value="Unassembled WGS sequence"/>
</dbReference>
<evidence type="ECO:0000256" key="1">
    <source>
        <dbReference type="SAM" id="MobiDB-lite"/>
    </source>
</evidence>
<name>A0A7X5VGW5_9ACTN</name>